<protein>
    <submittedName>
        <fullName evidence="1">Uncharacterized protein</fullName>
    </submittedName>
</protein>
<name>A0A9D4LJU6_DREPO</name>
<dbReference type="AlphaFoldDB" id="A0A9D4LJU6"/>
<organism evidence="1 2">
    <name type="scientific">Dreissena polymorpha</name>
    <name type="common">Zebra mussel</name>
    <name type="synonym">Mytilus polymorpha</name>
    <dbReference type="NCBI Taxonomy" id="45954"/>
    <lineage>
        <taxon>Eukaryota</taxon>
        <taxon>Metazoa</taxon>
        <taxon>Spiralia</taxon>
        <taxon>Lophotrochozoa</taxon>
        <taxon>Mollusca</taxon>
        <taxon>Bivalvia</taxon>
        <taxon>Autobranchia</taxon>
        <taxon>Heteroconchia</taxon>
        <taxon>Euheterodonta</taxon>
        <taxon>Imparidentia</taxon>
        <taxon>Neoheterodontei</taxon>
        <taxon>Myida</taxon>
        <taxon>Dreissenoidea</taxon>
        <taxon>Dreissenidae</taxon>
        <taxon>Dreissena</taxon>
    </lineage>
</organism>
<gene>
    <name evidence="1" type="ORF">DPMN_101968</name>
</gene>
<accession>A0A9D4LJU6</accession>
<keyword evidence="2" id="KW-1185">Reference proteome</keyword>
<comment type="caution">
    <text evidence="1">The sequence shown here is derived from an EMBL/GenBank/DDBJ whole genome shotgun (WGS) entry which is preliminary data.</text>
</comment>
<proteinExistence type="predicted"/>
<evidence type="ECO:0000313" key="1">
    <source>
        <dbReference type="EMBL" id="KAH3859251.1"/>
    </source>
</evidence>
<reference evidence="1" key="2">
    <citation type="submission" date="2020-11" db="EMBL/GenBank/DDBJ databases">
        <authorList>
            <person name="McCartney M.A."/>
            <person name="Auch B."/>
            <person name="Kono T."/>
            <person name="Mallez S."/>
            <person name="Becker A."/>
            <person name="Gohl D.M."/>
            <person name="Silverstein K.A.T."/>
            <person name="Koren S."/>
            <person name="Bechman K.B."/>
            <person name="Herman A."/>
            <person name="Abrahante J.E."/>
            <person name="Garbe J."/>
        </authorList>
    </citation>
    <scope>NUCLEOTIDE SEQUENCE</scope>
    <source>
        <strain evidence="1">Duluth1</strain>
        <tissue evidence="1">Whole animal</tissue>
    </source>
</reference>
<dbReference type="EMBL" id="JAIWYP010000003">
    <property type="protein sequence ID" value="KAH3859251.1"/>
    <property type="molecule type" value="Genomic_DNA"/>
</dbReference>
<dbReference type="Proteomes" id="UP000828390">
    <property type="component" value="Unassembled WGS sequence"/>
</dbReference>
<evidence type="ECO:0000313" key="2">
    <source>
        <dbReference type="Proteomes" id="UP000828390"/>
    </source>
</evidence>
<reference evidence="1" key="1">
    <citation type="journal article" date="2019" name="bioRxiv">
        <title>The Genome of the Zebra Mussel, Dreissena polymorpha: A Resource for Invasive Species Research.</title>
        <authorList>
            <person name="McCartney M.A."/>
            <person name="Auch B."/>
            <person name="Kono T."/>
            <person name="Mallez S."/>
            <person name="Zhang Y."/>
            <person name="Obille A."/>
            <person name="Becker A."/>
            <person name="Abrahante J.E."/>
            <person name="Garbe J."/>
            <person name="Badalamenti J.P."/>
            <person name="Herman A."/>
            <person name="Mangelson H."/>
            <person name="Liachko I."/>
            <person name="Sullivan S."/>
            <person name="Sone E.D."/>
            <person name="Koren S."/>
            <person name="Silverstein K.A.T."/>
            <person name="Beckman K.B."/>
            <person name="Gohl D.M."/>
        </authorList>
    </citation>
    <scope>NUCLEOTIDE SEQUENCE</scope>
    <source>
        <strain evidence="1">Duluth1</strain>
        <tissue evidence="1">Whole animal</tissue>
    </source>
</reference>
<sequence>MCSLCSNRCHHWKKSLKKEDLQLLQNETSTAMCKCRQSEEAELELDSYSDSD</sequence>